<evidence type="ECO:0000256" key="1">
    <source>
        <dbReference type="SAM" id="Phobius"/>
    </source>
</evidence>
<dbReference type="RefSeq" id="WP_119847542.1">
    <property type="nucleotide sequence ID" value="NZ_CP032412.1"/>
</dbReference>
<dbReference type="AlphaFoldDB" id="A0A385TGB8"/>
<dbReference type="KEGG" id="plw:D5F53_09940"/>
<feature type="transmembrane region" description="Helical" evidence="1">
    <location>
        <begin position="98"/>
        <end position="119"/>
    </location>
</feature>
<evidence type="ECO:0008006" key="4">
    <source>
        <dbReference type="Google" id="ProtNLM"/>
    </source>
</evidence>
<feature type="transmembrane region" description="Helical" evidence="1">
    <location>
        <begin position="336"/>
        <end position="355"/>
    </location>
</feature>
<sequence>MTFFSYLFRHRKDNYTAIGLSVCLALWYVFMNLPFVTYIKDHAAELMPHSPFYGAPFTLNLFNFDPSMEYGPENVSIIHPFINFLTSPLTTMIGSSNLPYLLIQSILNAFSAALVYYIVRRSGAGWLLSFVTAAFFGASSYSLFTAFIPDSYAYAQFMIILSAAYLHYCRLEDRYAVMPNASLALINFGITSTNVATFSGALLISLFDYRRRKDTFKRFIIIMLVFLGMVVVVTLLQHLLFSGKSWIANVFSSVQNGALSYVSPFSWEHHSRVFYMLFVSPILSPELAMIDPGIAAFVTDLAKPYPIHVHIVGVGVLLLAVLSFIKGIRSRDTWAFSIYILFAILLHIIVGFGLATYAYDLYLYAGHYLFALFVLAALFIAKTKSPRLQQALTGIMALFLIITLVNNIVLHGQTLDYIQTTYDTVFKQIEK</sequence>
<proteinExistence type="predicted"/>
<keyword evidence="1" id="KW-1133">Transmembrane helix</keyword>
<reference evidence="2 3" key="1">
    <citation type="submission" date="2018-09" db="EMBL/GenBank/DDBJ databases">
        <title>Genome Sequence of Paenibacillus lautus Strain E7593-69, Azo Dye-Degrading Bacteria, Isolated from Commercial Tattoo Inks.</title>
        <authorList>
            <person name="Nho S.W."/>
            <person name="Kim S.-J."/>
            <person name="Kweon O."/>
            <person name="Cerniglia C.E."/>
        </authorList>
    </citation>
    <scope>NUCLEOTIDE SEQUENCE [LARGE SCALE GENOMIC DNA]</scope>
    <source>
        <strain evidence="2 3">E7593-69</strain>
    </source>
</reference>
<accession>A0A385TGB8</accession>
<protein>
    <recommendedName>
        <fullName evidence="4">Glycosyltransferase RgtA/B/C/D-like domain-containing protein</fullName>
    </recommendedName>
</protein>
<keyword evidence="1" id="KW-0812">Transmembrane</keyword>
<feature type="transmembrane region" description="Helical" evidence="1">
    <location>
        <begin position="188"/>
        <end position="207"/>
    </location>
</feature>
<gene>
    <name evidence="2" type="ORF">D5F53_09940</name>
</gene>
<feature type="transmembrane region" description="Helical" evidence="1">
    <location>
        <begin position="15"/>
        <end position="39"/>
    </location>
</feature>
<evidence type="ECO:0000313" key="2">
    <source>
        <dbReference type="EMBL" id="AYB43590.1"/>
    </source>
</evidence>
<evidence type="ECO:0000313" key="3">
    <source>
        <dbReference type="Proteomes" id="UP000266552"/>
    </source>
</evidence>
<dbReference type="Pfam" id="PF19558">
    <property type="entry name" value="DUF6080"/>
    <property type="match status" value="1"/>
</dbReference>
<feature type="transmembrane region" description="Helical" evidence="1">
    <location>
        <begin position="219"/>
        <end position="240"/>
    </location>
</feature>
<name>A0A385TGB8_PAELA</name>
<feature type="transmembrane region" description="Helical" evidence="1">
    <location>
        <begin position="392"/>
        <end position="410"/>
    </location>
</feature>
<keyword evidence="1" id="KW-0472">Membrane</keyword>
<dbReference type="Proteomes" id="UP000266552">
    <property type="component" value="Chromosome"/>
</dbReference>
<dbReference type="EMBL" id="CP032412">
    <property type="protein sequence ID" value="AYB43590.1"/>
    <property type="molecule type" value="Genomic_DNA"/>
</dbReference>
<organism evidence="2 3">
    <name type="scientific">Paenibacillus lautus</name>
    <name type="common">Bacillus lautus</name>
    <dbReference type="NCBI Taxonomy" id="1401"/>
    <lineage>
        <taxon>Bacteria</taxon>
        <taxon>Bacillati</taxon>
        <taxon>Bacillota</taxon>
        <taxon>Bacilli</taxon>
        <taxon>Bacillales</taxon>
        <taxon>Paenibacillaceae</taxon>
        <taxon>Paenibacillus</taxon>
    </lineage>
</organism>
<feature type="transmembrane region" description="Helical" evidence="1">
    <location>
        <begin position="361"/>
        <end position="380"/>
    </location>
</feature>
<feature type="transmembrane region" description="Helical" evidence="1">
    <location>
        <begin position="305"/>
        <end position="324"/>
    </location>
</feature>
<keyword evidence="3" id="KW-1185">Reference proteome</keyword>
<dbReference type="InterPro" id="IPR045726">
    <property type="entry name" value="DUF6080"/>
</dbReference>
<feature type="transmembrane region" description="Helical" evidence="1">
    <location>
        <begin position="125"/>
        <end position="144"/>
    </location>
</feature>